<keyword evidence="2" id="KW-0732">Signal</keyword>
<evidence type="ECO:0000256" key="1">
    <source>
        <dbReference type="SAM" id="MobiDB-lite"/>
    </source>
</evidence>
<protein>
    <submittedName>
        <fullName evidence="4">Secreted protein</fullName>
    </submittedName>
</protein>
<evidence type="ECO:0000313" key="4">
    <source>
        <dbReference type="WBParaSite" id="ALUE_0000620801-mRNA-1"/>
    </source>
</evidence>
<reference evidence="4" key="1">
    <citation type="submission" date="2017-02" db="UniProtKB">
        <authorList>
            <consortium name="WormBaseParasite"/>
        </authorList>
    </citation>
    <scope>IDENTIFICATION</scope>
</reference>
<name>A0A0M3HU02_ASCLU</name>
<proteinExistence type="predicted"/>
<feature type="chain" id="PRO_5005656675" evidence="2">
    <location>
        <begin position="19"/>
        <end position="128"/>
    </location>
</feature>
<organism evidence="3 4">
    <name type="scientific">Ascaris lumbricoides</name>
    <name type="common">Giant roundworm</name>
    <dbReference type="NCBI Taxonomy" id="6252"/>
    <lineage>
        <taxon>Eukaryota</taxon>
        <taxon>Metazoa</taxon>
        <taxon>Ecdysozoa</taxon>
        <taxon>Nematoda</taxon>
        <taxon>Chromadorea</taxon>
        <taxon>Rhabditida</taxon>
        <taxon>Spirurina</taxon>
        <taxon>Ascaridomorpha</taxon>
        <taxon>Ascaridoidea</taxon>
        <taxon>Ascarididae</taxon>
        <taxon>Ascaris</taxon>
    </lineage>
</organism>
<feature type="signal peptide" evidence="2">
    <location>
        <begin position="1"/>
        <end position="18"/>
    </location>
</feature>
<evidence type="ECO:0000256" key="2">
    <source>
        <dbReference type="SAM" id="SignalP"/>
    </source>
</evidence>
<accession>A0A0M3HU02</accession>
<keyword evidence="3" id="KW-1185">Reference proteome</keyword>
<dbReference type="WBParaSite" id="ALUE_0000620801-mRNA-1">
    <property type="protein sequence ID" value="ALUE_0000620801-mRNA-1"/>
    <property type="gene ID" value="ALUE_0000620801"/>
</dbReference>
<dbReference type="Proteomes" id="UP000036681">
    <property type="component" value="Unplaced"/>
</dbReference>
<feature type="region of interest" description="Disordered" evidence="1">
    <location>
        <begin position="74"/>
        <end position="109"/>
    </location>
</feature>
<sequence>MLMLLFVISLFLNASALASIIALLIALIQCVSRCKQKRPIQDGDAHLKQPGCATADRIESSASSLLKNARCLQTRNSSNRIPGPSLDVSGTGSQPSSLHEEKTQQTGPDDQYVQLFYLLPLISLQGTP</sequence>
<feature type="compositionally biased region" description="Polar residues" evidence="1">
    <location>
        <begin position="88"/>
        <end position="97"/>
    </location>
</feature>
<evidence type="ECO:0000313" key="3">
    <source>
        <dbReference type="Proteomes" id="UP000036681"/>
    </source>
</evidence>
<dbReference type="AlphaFoldDB" id="A0A0M3HU02"/>